<dbReference type="RefSeq" id="WP_137100204.1">
    <property type="nucleotide sequence ID" value="NZ_CP039865.1"/>
</dbReference>
<evidence type="ECO:0000256" key="1">
    <source>
        <dbReference type="SAM" id="Coils"/>
    </source>
</evidence>
<reference evidence="3 4" key="1">
    <citation type="submission" date="2019-04" db="EMBL/GenBank/DDBJ databases">
        <title>Phreatobacter aquaticus sp. nov.</title>
        <authorList>
            <person name="Choi A."/>
            <person name="Baek K."/>
        </authorList>
    </citation>
    <scope>NUCLEOTIDE SEQUENCE [LARGE SCALE GENOMIC DNA]</scope>
    <source>
        <strain evidence="3 4">NMCR1094</strain>
    </source>
</reference>
<evidence type="ECO:0000256" key="2">
    <source>
        <dbReference type="SAM" id="MobiDB-lite"/>
    </source>
</evidence>
<evidence type="ECO:0000313" key="4">
    <source>
        <dbReference type="Proteomes" id="UP000298588"/>
    </source>
</evidence>
<proteinExistence type="predicted"/>
<feature type="compositionally biased region" description="Polar residues" evidence="2">
    <location>
        <begin position="495"/>
        <end position="508"/>
    </location>
</feature>
<protein>
    <submittedName>
        <fullName evidence="3">Uncharacterized protein</fullName>
    </submittedName>
</protein>
<accession>A0A4D7QLJ3</accession>
<name>A0A4D7QLJ3_9HYPH</name>
<dbReference type="AlphaFoldDB" id="A0A4D7QLJ3"/>
<dbReference type="KEGG" id="paqt:E8L99_14465"/>
<gene>
    <name evidence="3" type="ORF">E8L99_14465</name>
</gene>
<dbReference type="OrthoDB" id="8477487at2"/>
<organism evidence="3 4">
    <name type="scientific">Phreatobacter aquaticus</name>
    <dbReference type="NCBI Taxonomy" id="2570229"/>
    <lineage>
        <taxon>Bacteria</taxon>
        <taxon>Pseudomonadati</taxon>
        <taxon>Pseudomonadota</taxon>
        <taxon>Alphaproteobacteria</taxon>
        <taxon>Hyphomicrobiales</taxon>
        <taxon>Phreatobacteraceae</taxon>
        <taxon>Phreatobacter</taxon>
    </lineage>
</organism>
<keyword evidence="4" id="KW-1185">Reference proteome</keyword>
<feature type="region of interest" description="Disordered" evidence="2">
    <location>
        <begin position="428"/>
        <end position="514"/>
    </location>
</feature>
<sequence>MTDLFIASNRADKERAEIIRQALAALDVAVFPDVEIKARTAATKAARESAATARVVLALWPEAVLDPTENQGALYGVARLGLNAKKLVAARLSGFDPAKLEPPFDGVAAPDLGAWLADSARRGDDPAWLELVGAVGAIIDRPALADLATAIEADRGKADLPAQRAFARHHPQDPSTARIWSEIERTERERFAVEFRKAHSVLVDRANAAQDRLKQTVEGFSGYMKAVRAGEQAVPPDPKDAISDGVAALRETAARLANDNERLRSALERAEARSAEVQASKPRLTRFWATAAAVALLAGTAVGGSLVEAYGPLRGNSHPRIAALAQQRSSVAEAATAEIAKLREQARTTARRAETAEANLQVARTNLAHAQTEVTRRQSQASETNGNVARLQSELQAQQAARALAEQQAREAASRLAASEQEMRTLREARVQGAPDRDVTGSIAPRSAPPEARPQAEPTNPAPGQLSVVPVPPQAAPQAPVIATVPLPAPRPSQGDVTGSIPQQQPQPTDGPYRHRRDRWSFHVAPGFAIESDNDLPGPVNSVMVHERNRDAVVVVSANNARASGACTPQAWYFENIVEGSRQRRGPVIADGGLPRNAGGLQGFAIRGRGVLQGERFRSDLDYYDLVVQGRGEPGVVYLIQARFPRQMADEMIRSVDEMWKSFQLTGPRAYPTRC</sequence>
<evidence type="ECO:0000313" key="3">
    <source>
        <dbReference type="EMBL" id="QCK86873.1"/>
    </source>
</evidence>
<dbReference type="Proteomes" id="UP000298588">
    <property type="component" value="Chromosome"/>
</dbReference>
<keyword evidence="1" id="KW-0175">Coiled coil</keyword>
<dbReference type="EMBL" id="CP039865">
    <property type="protein sequence ID" value="QCK86873.1"/>
    <property type="molecule type" value="Genomic_DNA"/>
</dbReference>
<feature type="compositionally biased region" description="Basic and acidic residues" evidence="2">
    <location>
        <begin position="428"/>
        <end position="439"/>
    </location>
</feature>
<feature type="compositionally biased region" description="Low complexity" evidence="2">
    <location>
        <begin position="476"/>
        <end position="486"/>
    </location>
</feature>
<feature type="coiled-coil region" evidence="1">
    <location>
        <begin position="246"/>
        <end position="280"/>
    </location>
</feature>